<accession>A0A180FYW1</accession>
<dbReference type="OrthoDB" id="10586876at2759"/>
<dbReference type="Proteomes" id="UP000005240">
    <property type="component" value="Unassembled WGS sequence"/>
</dbReference>
<dbReference type="AlphaFoldDB" id="A0A180FYW1"/>
<evidence type="ECO:0000313" key="2">
    <source>
        <dbReference type="EnsemblFungi" id="PTTG_30492-t43_1-p1"/>
    </source>
</evidence>
<reference evidence="2" key="4">
    <citation type="submission" date="2025-05" db="UniProtKB">
        <authorList>
            <consortium name="EnsemblFungi"/>
        </authorList>
    </citation>
    <scope>IDENTIFICATION</scope>
    <source>
        <strain evidence="2">isolate 1-1 / race 1 (BBBD)</strain>
    </source>
</reference>
<organism evidence="1">
    <name type="scientific">Puccinia triticina (isolate 1-1 / race 1 (BBBD))</name>
    <name type="common">Brown leaf rust fungus</name>
    <dbReference type="NCBI Taxonomy" id="630390"/>
    <lineage>
        <taxon>Eukaryota</taxon>
        <taxon>Fungi</taxon>
        <taxon>Dikarya</taxon>
        <taxon>Basidiomycota</taxon>
        <taxon>Pucciniomycotina</taxon>
        <taxon>Pucciniomycetes</taxon>
        <taxon>Pucciniales</taxon>
        <taxon>Pucciniaceae</taxon>
        <taxon>Puccinia</taxon>
    </lineage>
</organism>
<reference evidence="2 3" key="3">
    <citation type="journal article" date="2017" name="G3 (Bethesda)">
        <title>Comparative analysis highlights variable genome content of wheat rusts and divergence of the mating loci.</title>
        <authorList>
            <person name="Cuomo C.A."/>
            <person name="Bakkeren G."/>
            <person name="Khalil H.B."/>
            <person name="Panwar V."/>
            <person name="Joly D."/>
            <person name="Linning R."/>
            <person name="Sakthikumar S."/>
            <person name="Song X."/>
            <person name="Adiconis X."/>
            <person name="Fan L."/>
            <person name="Goldberg J.M."/>
            <person name="Levin J.Z."/>
            <person name="Young S."/>
            <person name="Zeng Q."/>
            <person name="Anikster Y."/>
            <person name="Bruce M."/>
            <person name="Wang M."/>
            <person name="Yin C."/>
            <person name="McCallum B."/>
            <person name="Szabo L.J."/>
            <person name="Hulbert S."/>
            <person name="Chen X."/>
            <person name="Fellers J.P."/>
        </authorList>
    </citation>
    <scope>NUCLEOTIDE SEQUENCE</scope>
    <source>
        <strain evidence="3">Isolate 1-1 / race 1 (BBBD)</strain>
        <strain evidence="2">isolate 1-1 / race 1 (BBBD)</strain>
    </source>
</reference>
<evidence type="ECO:0000313" key="1">
    <source>
        <dbReference type="EMBL" id="OAV85478.1"/>
    </source>
</evidence>
<dbReference type="EMBL" id="ADAS02004122">
    <property type="protein sequence ID" value="OAV85478.1"/>
    <property type="molecule type" value="Genomic_DNA"/>
</dbReference>
<proteinExistence type="predicted"/>
<protein>
    <submittedName>
        <fullName evidence="1 2">Uncharacterized protein</fullName>
    </submittedName>
</protein>
<dbReference type="EnsemblFungi" id="PTTG_30492-t43_1">
    <property type="protein sequence ID" value="PTTG_30492-t43_1-p1"/>
    <property type="gene ID" value="PTTG_30492"/>
</dbReference>
<keyword evidence="3" id="KW-1185">Reference proteome</keyword>
<dbReference type="VEuPathDB" id="FungiDB:PTTG_30492"/>
<sequence>MGTTDNKFEVIKEDFAELMKQNQNLEFIDTLEQKLATDESPEKRSVELNSKIMKVKENLWGISQLFLRLGDLPKSKEKELYLRLSYLLLQFSTENYGRDLLEEDKIGGNFTKKFEAMSYSTEILSRLDALESAVESFGENGLSIQDSPTIHEWHELGKKIVQVIPEKDKLNALPENPELNKYNRLDEINHAADSLFQGFSLQFFEAAYEKLKLNENQVEPETEKLHNILTEQIKKATGKV</sequence>
<reference evidence="1" key="1">
    <citation type="submission" date="2009-11" db="EMBL/GenBank/DDBJ databases">
        <authorList>
            <consortium name="The Broad Institute Genome Sequencing Platform"/>
            <person name="Ward D."/>
            <person name="Feldgarden M."/>
            <person name="Earl A."/>
            <person name="Young S.K."/>
            <person name="Zeng Q."/>
            <person name="Koehrsen M."/>
            <person name="Alvarado L."/>
            <person name="Berlin A."/>
            <person name="Bochicchio J."/>
            <person name="Borenstein D."/>
            <person name="Chapman S.B."/>
            <person name="Chen Z."/>
            <person name="Engels R."/>
            <person name="Freedman E."/>
            <person name="Gellesch M."/>
            <person name="Goldberg J."/>
            <person name="Griggs A."/>
            <person name="Gujja S."/>
            <person name="Heilman E."/>
            <person name="Heiman D."/>
            <person name="Hepburn T."/>
            <person name="Howarth C."/>
            <person name="Jen D."/>
            <person name="Larson L."/>
            <person name="Lewis B."/>
            <person name="Mehta T."/>
            <person name="Park D."/>
            <person name="Pearson M."/>
            <person name="Roberts A."/>
            <person name="Saif S."/>
            <person name="Shea T."/>
            <person name="Shenoy N."/>
            <person name="Sisk P."/>
            <person name="Stolte C."/>
            <person name="Sykes S."/>
            <person name="Thomson T."/>
            <person name="Walk T."/>
            <person name="White J."/>
            <person name="Yandava C."/>
            <person name="Izard J."/>
            <person name="Baranova O.V."/>
            <person name="Blanton J.M."/>
            <person name="Tanner A.C."/>
            <person name="Dewhirst F.E."/>
            <person name="Haas B."/>
            <person name="Nusbaum C."/>
            <person name="Birren B."/>
        </authorList>
    </citation>
    <scope>NUCLEOTIDE SEQUENCE [LARGE SCALE GENOMIC DNA]</scope>
    <source>
        <strain evidence="1">1-1 BBBD Race 1</strain>
    </source>
</reference>
<reference evidence="1" key="2">
    <citation type="submission" date="2016-05" db="EMBL/GenBank/DDBJ databases">
        <title>Comparative analysis highlights variable genome content of wheat rusts and divergence of the mating loci.</title>
        <authorList>
            <person name="Cuomo C.A."/>
            <person name="Bakkeren G."/>
            <person name="Szabo L."/>
            <person name="Khalil H."/>
            <person name="Joly D."/>
            <person name="Goldberg J."/>
            <person name="Young S."/>
            <person name="Zeng Q."/>
            <person name="Fellers J."/>
        </authorList>
    </citation>
    <scope>NUCLEOTIDE SEQUENCE [LARGE SCALE GENOMIC DNA]</scope>
    <source>
        <strain evidence="1">1-1 BBBD Race 1</strain>
    </source>
</reference>
<evidence type="ECO:0000313" key="3">
    <source>
        <dbReference type="Proteomes" id="UP000005240"/>
    </source>
</evidence>
<gene>
    <name evidence="1" type="ORF">PTTG_30492</name>
</gene>
<name>A0A180FYW1_PUCT1</name>